<proteinExistence type="predicted"/>
<dbReference type="Proteomes" id="UP000317691">
    <property type="component" value="Unassembled WGS sequence"/>
</dbReference>
<reference evidence="2 3" key="1">
    <citation type="journal article" date="2019" name="Nat. Microbiol.">
        <title>Mediterranean grassland soil C-N compound turnover is dependent on rainfall and depth, and is mediated by genomically divergent microorganisms.</title>
        <authorList>
            <person name="Diamond S."/>
            <person name="Andeer P.F."/>
            <person name="Li Z."/>
            <person name="Crits-Christoph A."/>
            <person name="Burstein D."/>
            <person name="Anantharaman K."/>
            <person name="Lane K.R."/>
            <person name="Thomas B.C."/>
            <person name="Pan C."/>
            <person name="Northen T.R."/>
            <person name="Banfield J.F."/>
        </authorList>
    </citation>
    <scope>NUCLEOTIDE SEQUENCE [LARGE SCALE GENOMIC DNA]</scope>
    <source>
        <strain evidence="2">WS_9</strain>
    </source>
</reference>
<comment type="caution">
    <text evidence="2">The sequence shown here is derived from an EMBL/GenBank/DDBJ whole genome shotgun (WGS) entry which is preliminary data.</text>
</comment>
<keyword evidence="1" id="KW-1133">Transmembrane helix</keyword>
<gene>
    <name evidence="2" type="ORF">E6K79_11995</name>
</gene>
<keyword evidence="1" id="KW-0472">Membrane</keyword>
<organism evidence="2 3">
    <name type="scientific">Eiseniibacteriota bacterium</name>
    <dbReference type="NCBI Taxonomy" id="2212470"/>
    <lineage>
        <taxon>Bacteria</taxon>
        <taxon>Candidatus Eiseniibacteriota</taxon>
    </lineage>
</organism>
<dbReference type="EMBL" id="VBOZ01000038">
    <property type="protein sequence ID" value="TMQ62609.1"/>
    <property type="molecule type" value="Genomic_DNA"/>
</dbReference>
<dbReference type="AlphaFoldDB" id="A0A538TG56"/>
<evidence type="ECO:0000313" key="2">
    <source>
        <dbReference type="EMBL" id="TMQ62609.1"/>
    </source>
</evidence>
<sequence>MRRLLIRLTAITALCAGFIAGVIGILTRSTWSIIFLRSALAMVIAILIGAGVGLILMRTALRRYYEQGRSTPGDRRVRADR</sequence>
<keyword evidence="1" id="KW-0812">Transmembrane</keyword>
<name>A0A538TG56_UNCEI</name>
<protein>
    <submittedName>
        <fullName evidence="2">Uncharacterized protein</fullName>
    </submittedName>
</protein>
<feature type="transmembrane region" description="Helical" evidence="1">
    <location>
        <begin position="34"/>
        <end position="57"/>
    </location>
</feature>
<evidence type="ECO:0000256" key="1">
    <source>
        <dbReference type="SAM" id="Phobius"/>
    </source>
</evidence>
<evidence type="ECO:0000313" key="3">
    <source>
        <dbReference type="Proteomes" id="UP000317691"/>
    </source>
</evidence>
<accession>A0A538TG56</accession>